<evidence type="ECO:0000313" key="2">
    <source>
        <dbReference type="EMBL" id="EBW4471820.1"/>
    </source>
</evidence>
<organism evidence="2">
    <name type="scientific">Salmonella enterica subsp. enterica serovar Lattenkamp</name>
    <dbReference type="NCBI Taxonomy" id="2564671"/>
    <lineage>
        <taxon>Bacteria</taxon>
        <taxon>Pseudomonadati</taxon>
        <taxon>Pseudomonadota</taxon>
        <taxon>Gammaproteobacteria</taxon>
        <taxon>Enterobacterales</taxon>
        <taxon>Enterobacteriaceae</taxon>
        <taxon>Salmonella</taxon>
    </lineage>
</organism>
<gene>
    <name evidence="2" type="ORF">DPK62_25345</name>
</gene>
<dbReference type="Proteomes" id="UP000839639">
    <property type="component" value="Unassembled WGS sequence"/>
</dbReference>
<feature type="transmembrane region" description="Helical" evidence="1">
    <location>
        <begin position="12"/>
        <end position="31"/>
    </location>
</feature>
<protein>
    <submittedName>
        <fullName evidence="2">Uncharacterized protein</fullName>
    </submittedName>
</protein>
<sequence>MKKKLENGRHIIILIVLLLVFIFSAMVYIILLTEINLTHTIIFWIAKMVRMVHMVLSDSNIRGIQVSVFTPGVHTGDVHLVRHIQREDVLELRMKL</sequence>
<keyword evidence="1" id="KW-0472">Membrane</keyword>
<accession>A0A5W2M5K2</accession>
<dbReference type="AlphaFoldDB" id="A0A5W2M5K2"/>
<dbReference type="EMBL" id="AAHIJD010000082">
    <property type="protein sequence ID" value="EBW4471820.1"/>
    <property type="molecule type" value="Genomic_DNA"/>
</dbReference>
<keyword evidence="1" id="KW-0812">Transmembrane</keyword>
<comment type="caution">
    <text evidence="2">The sequence shown here is derived from an EMBL/GenBank/DDBJ whole genome shotgun (WGS) entry which is preliminary data.</text>
</comment>
<name>A0A5W2M5K2_SALET</name>
<evidence type="ECO:0000256" key="1">
    <source>
        <dbReference type="SAM" id="Phobius"/>
    </source>
</evidence>
<reference evidence="2" key="1">
    <citation type="submission" date="2018-06" db="EMBL/GenBank/DDBJ databases">
        <authorList>
            <person name="Ashton P.M."/>
            <person name="Dallman T."/>
            <person name="Nair S."/>
            <person name="De Pinna E."/>
            <person name="Peters T."/>
            <person name="Grant K."/>
        </authorList>
    </citation>
    <scope>NUCLEOTIDE SEQUENCE [LARGE SCALE GENOMIC DNA]</scope>
    <source>
        <strain evidence="2">149361</strain>
    </source>
</reference>
<keyword evidence="1" id="KW-1133">Transmembrane helix</keyword>
<proteinExistence type="predicted"/>